<protein>
    <submittedName>
        <fullName evidence="2">Triacylglycerol lipase</fullName>
    </submittedName>
</protein>
<dbReference type="EMBL" id="SSOP01000345">
    <property type="protein sequence ID" value="KAB5588928.1"/>
    <property type="molecule type" value="Genomic_DNA"/>
</dbReference>
<feature type="compositionally biased region" description="Low complexity" evidence="1">
    <location>
        <begin position="204"/>
        <end position="220"/>
    </location>
</feature>
<feature type="compositionally biased region" description="Polar residues" evidence="1">
    <location>
        <begin position="75"/>
        <end position="96"/>
    </location>
</feature>
<proteinExistence type="predicted"/>
<dbReference type="OrthoDB" id="5592486at2759"/>
<feature type="region of interest" description="Disordered" evidence="1">
    <location>
        <begin position="1"/>
        <end position="107"/>
    </location>
</feature>
<evidence type="ECO:0000256" key="1">
    <source>
        <dbReference type="SAM" id="MobiDB-lite"/>
    </source>
</evidence>
<dbReference type="InterPro" id="IPR029058">
    <property type="entry name" value="AB_hydrolase_fold"/>
</dbReference>
<name>A0A5N5QBW7_9AGAM</name>
<feature type="compositionally biased region" description="Low complexity" evidence="1">
    <location>
        <begin position="136"/>
        <end position="149"/>
    </location>
</feature>
<reference evidence="2 3" key="1">
    <citation type="journal article" date="2019" name="Fungal Biol. Biotechnol.">
        <title>Draft genome sequence of fastidious pathogen Ceratobasidium theobromae, which causes vascular-streak dieback in Theobroma cacao.</title>
        <authorList>
            <person name="Ali S.S."/>
            <person name="Asman A."/>
            <person name="Shao J."/>
            <person name="Firmansyah A.P."/>
            <person name="Susilo A.W."/>
            <person name="Rosmana A."/>
            <person name="McMahon P."/>
            <person name="Junaid M."/>
            <person name="Guest D."/>
            <person name="Kheng T.Y."/>
            <person name="Meinhardt L.W."/>
            <person name="Bailey B.A."/>
        </authorList>
    </citation>
    <scope>NUCLEOTIDE SEQUENCE [LARGE SCALE GENOMIC DNA]</scope>
    <source>
        <strain evidence="2 3">CT2</strain>
    </source>
</reference>
<evidence type="ECO:0000313" key="2">
    <source>
        <dbReference type="EMBL" id="KAB5588928.1"/>
    </source>
</evidence>
<feature type="region of interest" description="Disordered" evidence="1">
    <location>
        <begin position="124"/>
        <end position="150"/>
    </location>
</feature>
<comment type="caution">
    <text evidence="2">The sequence shown here is derived from an EMBL/GenBank/DDBJ whole genome shotgun (WGS) entry which is preliminary data.</text>
</comment>
<organism evidence="2 3">
    <name type="scientific">Ceratobasidium theobromae</name>
    <dbReference type="NCBI Taxonomy" id="1582974"/>
    <lineage>
        <taxon>Eukaryota</taxon>
        <taxon>Fungi</taxon>
        <taxon>Dikarya</taxon>
        <taxon>Basidiomycota</taxon>
        <taxon>Agaricomycotina</taxon>
        <taxon>Agaricomycetes</taxon>
        <taxon>Cantharellales</taxon>
        <taxon>Ceratobasidiaceae</taxon>
        <taxon>Ceratobasidium</taxon>
    </lineage>
</organism>
<evidence type="ECO:0000313" key="3">
    <source>
        <dbReference type="Proteomes" id="UP000383932"/>
    </source>
</evidence>
<feature type="compositionally biased region" description="Basic and acidic residues" evidence="1">
    <location>
        <begin position="42"/>
        <end position="53"/>
    </location>
</feature>
<feature type="region of interest" description="Disordered" evidence="1">
    <location>
        <begin position="393"/>
        <end position="436"/>
    </location>
</feature>
<dbReference type="Gene3D" id="3.40.50.1820">
    <property type="entry name" value="alpha/beta hydrolase"/>
    <property type="match status" value="1"/>
</dbReference>
<gene>
    <name evidence="2" type="ORF">CTheo_7627</name>
</gene>
<feature type="region of interest" description="Disordered" evidence="1">
    <location>
        <begin position="623"/>
        <end position="675"/>
    </location>
</feature>
<keyword evidence="3" id="KW-1185">Reference proteome</keyword>
<sequence length="675" mass="73496">MDASSQPQPSRSTEPSPRPSLSGRLGGLFSDLKPEAPPPIPPEHETHDTRSDQARSIPGSPPAKLERLPPARVTTPCTHSTGDSPVNVTATRTKLSPQEAEKETSRVKTVYAPSAIETLHAALSEDLPSSKHKRPASSSSSSVSNFPPSFLASRTPRLFDALTRTTMPTASLSIPPKAYIHTPIPSPFRDTARATAQTEAALNSPISAAQSSIRSRSESPNKSPTFLAPTRSSIDTLRGTLERSESMHTTPSQSKIFGSWWFGDNKKDVDRLLDESDRAETAEQERDGFRSKYLTPRNPIIFCHGLFGFDTITLGPSFAPLCIPHWRGISEVLATAGADVLVTRVPATSSIPARAAVLRERITEVYPGRDVHLIGHSMGGLDCRHLVHQLMQEANEEPEPAGNEESGKNSSVQRGGEYRREGGPEHAANEASKPKIAAELKRRKLPPFRVLSVTTIATPHRGSAFADYFLSTLGRQNIPGFVSLMEKLPIGGGDGKAFESLTLDSMRKFNEETPDDPNVHYFSWGAKFEPGVLDALGFGFSHKIILQKEGPNDGLVSVRSAQWGTYRGTLDGVNHLELVGWVNQARNTITEWMGKEANFRPATFYLGIANHLAEAVEGQQRRSRVALDPGAQLVKEPESIQGMPPEKSLPRKQGTSPKAPANNISIDNRGRTIDE</sequence>
<feature type="region of interest" description="Disordered" evidence="1">
    <location>
        <begin position="179"/>
        <end position="231"/>
    </location>
</feature>
<dbReference type="Proteomes" id="UP000383932">
    <property type="component" value="Unassembled WGS sequence"/>
</dbReference>
<accession>A0A5N5QBW7</accession>
<feature type="compositionally biased region" description="Low complexity" evidence="1">
    <location>
        <begin position="1"/>
        <end position="22"/>
    </location>
</feature>
<dbReference type="PANTHER" id="PTHR11440">
    <property type="entry name" value="LECITHIN-CHOLESTEROL ACYLTRANSFERASE-RELATED"/>
    <property type="match status" value="1"/>
</dbReference>
<dbReference type="AlphaFoldDB" id="A0A5N5QBW7"/>
<feature type="compositionally biased region" description="Basic and acidic residues" evidence="1">
    <location>
        <begin position="416"/>
        <end position="436"/>
    </location>
</feature>
<dbReference type="SUPFAM" id="SSF53474">
    <property type="entry name" value="alpha/beta-Hydrolases"/>
    <property type="match status" value="1"/>
</dbReference>